<evidence type="ECO:0000313" key="5">
    <source>
        <dbReference type="Proteomes" id="UP000003250"/>
    </source>
</evidence>
<keyword evidence="1" id="KW-0805">Transcription regulation</keyword>
<evidence type="ECO:0000256" key="2">
    <source>
        <dbReference type="ARBA" id="ARBA00023163"/>
    </source>
</evidence>
<evidence type="ECO:0000259" key="3">
    <source>
        <dbReference type="Pfam" id="PF02909"/>
    </source>
</evidence>
<dbReference type="InterPro" id="IPR004111">
    <property type="entry name" value="Repressor_TetR_C"/>
</dbReference>
<dbReference type="Gene3D" id="1.10.357.10">
    <property type="entry name" value="Tetracycline Repressor, domain 2"/>
    <property type="match status" value="1"/>
</dbReference>
<organism evidence="4 5">
    <name type="scientific">Mesorhizobium alhagi CCNWXJ12-2</name>
    <dbReference type="NCBI Taxonomy" id="1107882"/>
    <lineage>
        <taxon>Bacteria</taxon>
        <taxon>Pseudomonadati</taxon>
        <taxon>Pseudomonadota</taxon>
        <taxon>Alphaproteobacteria</taxon>
        <taxon>Hyphomicrobiales</taxon>
        <taxon>Phyllobacteriaceae</taxon>
        <taxon>Allomesorhizobium</taxon>
    </lineage>
</organism>
<evidence type="ECO:0000256" key="1">
    <source>
        <dbReference type="ARBA" id="ARBA00023015"/>
    </source>
</evidence>
<sequence>MRDLVRDQKANDPAGLMKLLWRDSVDIVPKPGRKRGLAIEGLIEAAIGIADEHGLAAMTIRGLAAALHKPTMTIYTYVSGKAELVPLMLDTIYQRMDRSAPADRDWRDKVVRIAEDNRRLFERHPWAADVSFGRPSLGPGTIAKYEYELAALEDLGVDDVTRDSVLTHILVVVAAVARASANQDLEVRSSAQSDEEWWRENAPFLALAFDPEKFPLAARIGAAAGDALGGAFNAEHSWTFAVDRMIDGIEALIGRGRSST</sequence>
<reference evidence="4 5" key="1">
    <citation type="journal article" date="2012" name="J. Bacteriol.">
        <title>Draft Genome Sequence of Mesorhizobium alhagi CCNWXJ12-2T, a Novel Salt-Resistant Species Isolated from the Desert of Northwestern China.</title>
        <authorList>
            <person name="Zhou M."/>
            <person name="Chen W."/>
            <person name="Chen H."/>
            <person name="Wei G."/>
        </authorList>
    </citation>
    <scope>NUCLEOTIDE SEQUENCE [LARGE SCALE GENOMIC DNA]</scope>
    <source>
        <strain evidence="4 5">CCNWXJ12-2</strain>
    </source>
</reference>
<dbReference type="SUPFAM" id="SSF48498">
    <property type="entry name" value="Tetracyclin repressor-like, C-terminal domain"/>
    <property type="match status" value="1"/>
</dbReference>
<accession>H0I469</accession>
<dbReference type="Gene3D" id="1.10.10.60">
    <property type="entry name" value="Homeodomain-like"/>
    <property type="match status" value="1"/>
</dbReference>
<name>H0I469_9HYPH</name>
<keyword evidence="2" id="KW-0804">Transcription</keyword>
<dbReference type="EMBL" id="AHAM01000357">
    <property type="protein sequence ID" value="EHK52227.1"/>
    <property type="molecule type" value="Genomic_DNA"/>
</dbReference>
<proteinExistence type="predicted"/>
<dbReference type="InterPro" id="IPR009057">
    <property type="entry name" value="Homeodomain-like_sf"/>
</dbReference>
<protein>
    <submittedName>
        <fullName evidence="4">TetR family transcriptional regulator</fullName>
    </submittedName>
</protein>
<gene>
    <name evidence="4" type="ORF">MAXJ12_36461</name>
</gene>
<dbReference type="Proteomes" id="UP000003250">
    <property type="component" value="Unassembled WGS sequence"/>
</dbReference>
<dbReference type="PATRIC" id="fig|1107882.3.peg.7008"/>
<dbReference type="InterPro" id="IPR036271">
    <property type="entry name" value="Tet_transcr_reg_TetR-rel_C_sf"/>
</dbReference>
<dbReference type="SUPFAM" id="SSF46689">
    <property type="entry name" value="Homeodomain-like"/>
    <property type="match status" value="1"/>
</dbReference>
<keyword evidence="5" id="KW-1185">Reference proteome</keyword>
<dbReference type="OrthoDB" id="329481at2"/>
<dbReference type="Pfam" id="PF02909">
    <property type="entry name" value="TetR_C_1"/>
    <property type="match status" value="1"/>
</dbReference>
<evidence type="ECO:0000313" key="4">
    <source>
        <dbReference type="EMBL" id="EHK52227.1"/>
    </source>
</evidence>
<feature type="domain" description="Tetracycline repressor TetR C-terminal" evidence="3">
    <location>
        <begin position="103"/>
        <end position="252"/>
    </location>
</feature>
<dbReference type="AlphaFoldDB" id="H0I469"/>
<dbReference type="GO" id="GO:0045892">
    <property type="term" value="P:negative regulation of DNA-templated transcription"/>
    <property type="evidence" value="ECO:0007669"/>
    <property type="project" value="InterPro"/>
</dbReference>